<evidence type="ECO:0000313" key="2">
    <source>
        <dbReference type="Proteomes" id="UP000595001"/>
    </source>
</evidence>
<dbReference type="RefSeq" id="WP_198061782.1">
    <property type="nucleotide sequence ID" value="NZ_CP065856.1"/>
</dbReference>
<organism evidence="1 2">
    <name type="scientific">Halosimplex litoreum</name>
    <dbReference type="NCBI Taxonomy" id="1198301"/>
    <lineage>
        <taxon>Archaea</taxon>
        <taxon>Methanobacteriati</taxon>
        <taxon>Methanobacteriota</taxon>
        <taxon>Stenosarchaea group</taxon>
        <taxon>Halobacteria</taxon>
        <taxon>Halobacteriales</taxon>
        <taxon>Haloarculaceae</taxon>
        <taxon>Halosimplex</taxon>
    </lineage>
</organism>
<dbReference type="SUPFAM" id="SSF82784">
    <property type="entry name" value="OsmC-like"/>
    <property type="match status" value="1"/>
</dbReference>
<dbReference type="InterPro" id="IPR003718">
    <property type="entry name" value="OsmC/Ohr_fam"/>
</dbReference>
<proteinExistence type="predicted"/>
<dbReference type="AlphaFoldDB" id="A0A7T3FYI2"/>
<dbReference type="InterPro" id="IPR036102">
    <property type="entry name" value="OsmC/Ohrsf"/>
</dbReference>
<dbReference type="OrthoDB" id="237916at2157"/>
<dbReference type="GeneID" id="60590851"/>
<evidence type="ECO:0000313" key="1">
    <source>
        <dbReference type="EMBL" id="QPV62986.1"/>
    </source>
</evidence>
<dbReference type="InterPro" id="IPR015946">
    <property type="entry name" value="KH_dom-like_a/b"/>
</dbReference>
<accession>A0A7T3FYI2</accession>
<dbReference type="Gene3D" id="3.30.300.20">
    <property type="match status" value="1"/>
</dbReference>
<gene>
    <name evidence="1" type="ORF">I7X12_20120</name>
</gene>
<sequence>MSDIEVTSVCEEGYTVENEIDGEWSLVVDALSNDGPSPNQVLAADYASCYIPALRVAADQTGYDDIGHVEVEVEADLDEDDDIEAFTWTIHVEESLGEDGQEIVELGEEICHVHSSLRDELHADITLEDDAF</sequence>
<dbReference type="EMBL" id="CP065856">
    <property type="protein sequence ID" value="QPV62986.1"/>
    <property type="molecule type" value="Genomic_DNA"/>
</dbReference>
<dbReference type="Proteomes" id="UP000595001">
    <property type="component" value="Chromosome"/>
</dbReference>
<protein>
    <submittedName>
        <fullName evidence="1">OsmC family protein</fullName>
    </submittedName>
</protein>
<keyword evidence="2" id="KW-1185">Reference proteome</keyword>
<name>A0A7T3FYI2_9EURY</name>
<dbReference type="Pfam" id="PF02566">
    <property type="entry name" value="OsmC"/>
    <property type="match status" value="1"/>
</dbReference>
<reference evidence="1 2" key="1">
    <citation type="submission" date="2020-12" db="EMBL/GenBank/DDBJ databases">
        <title>Halosimplex halophilum sp. nov. and Halosimplex salinum sp. nov., two new members of the genus Halosimplex.</title>
        <authorList>
            <person name="Cui H.L."/>
        </authorList>
    </citation>
    <scope>NUCLEOTIDE SEQUENCE [LARGE SCALE GENOMIC DNA]</scope>
    <source>
        <strain evidence="1 2">YGH94</strain>
    </source>
</reference>
<dbReference type="KEGG" id="hlt:I7X12_20120"/>